<evidence type="ECO:0000259" key="12">
    <source>
        <dbReference type="PROSITE" id="PS50035"/>
    </source>
</evidence>
<dbReference type="GO" id="GO:0005739">
    <property type="term" value="C:mitochondrion"/>
    <property type="evidence" value="ECO:0007669"/>
    <property type="project" value="UniProtKB-SubCell"/>
</dbReference>
<dbReference type="InterPro" id="IPR025202">
    <property type="entry name" value="PLD-like_dom"/>
</dbReference>
<evidence type="ECO:0000313" key="14">
    <source>
        <dbReference type="Proteomes" id="UP000230423"/>
    </source>
</evidence>
<dbReference type="CDD" id="cd09135">
    <property type="entry name" value="PLDc_PGS1_euk_1"/>
    <property type="match status" value="1"/>
</dbReference>
<organism evidence="13 14">
    <name type="scientific">Teladorsagia circumcincta</name>
    <name type="common">Brown stomach worm</name>
    <name type="synonym">Ostertagia circumcincta</name>
    <dbReference type="NCBI Taxonomy" id="45464"/>
    <lineage>
        <taxon>Eukaryota</taxon>
        <taxon>Metazoa</taxon>
        <taxon>Ecdysozoa</taxon>
        <taxon>Nematoda</taxon>
        <taxon>Chromadorea</taxon>
        <taxon>Rhabditida</taxon>
        <taxon>Rhabditina</taxon>
        <taxon>Rhabditomorpha</taxon>
        <taxon>Strongyloidea</taxon>
        <taxon>Trichostrongylidae</taxon>
        <taxon>Teladorsagia</taxon>
    </lineage>
</organism>
<proteinExistence type="inferred from homology"/>
<dbReference type="Pfam" id="PF13091">
    <property type="entry name" value="PLDc_2"/>
    <property type="match status" value="1"/>
</dbReference>
<keyword evidence="11" id="KW-0067">ATP-binding</keyword>
<evidence type="ECO:0000256" key="7">
    <source>
        <dbReference type="ARBA" id="ARBA00023098"/>
    </source>
</evidence>
<comment type="catalytic activity">
    <reaction evidence="10 11">
        <text>a CDP-1,2-diacyl-sn-glycerol + sn-glycerol 3-phosphate = a 1,2-diacyl-sn-glycero-3-phospho-(1'-sn-glycero-3'-phosphate) + CMP + H(+)</text>
        <dbReference type="Rhea" id="RHEA:12593"/>
        <dbReference type="ChEBI" id="CHEBI:15378"/>
        <dbReference type="ChEBI" id="CHEBI:57597"/>
        <dbReference type="ChEBI" id="CHEBI:58332"/>
        <dbReference type="ChEBI" id="CHEBI:60110"/>
        <dbReference type="ChEBI" id="CHEBI:60377"/>
        <dbReference type="EC" id="2.7.8.5"/>
    </reaction>
</comment>
<dbReference type="Proteomes" id="UP000230423">
    <property type="component" value="Unassembled WGS sequence"/>
</dbReference>
<reference evidence="13 14" key="1">
    <citation type="submission" date="2015-09" db="EMBL/GenBank/DDBJ databases">
        <title>Draft genome of the parasitic nematode Teladorsagia circumcincta isolate WARC Sus (inbred).</title>
        <authorList>
            <person name="Mitreva M."/>
        </authorList>
    </citation>
    <scope>NUCLEOTIDE SEQUENCE [LARGE SCALE GENOMIC DNA]</scope>
    <source>
        <strain evidence="13 14">S</strain>
    </source>
</reference>
<dbReference type="GO" id="GO:0032049">
    <property type="term" value="P:cardiolipin biosynthetic process"/>
    <property type="evidence" value="ECO:0007669"/>
    <property type="project" value="InterPro"/>
</dbReference>
<keyword evidence="4 11" id="KW-0444">Lipid biosynthesis</keyword>
<keyword evidence="11" id="KW-0547">Nucleotide-binding</keyword>
<comment type="similarity">
    <text evidence="3 11">Belongs to the CDP-alcohol phosphatidyltransferase class-II family.</text>
</comment>
<dbReference type="Gene3D" id="3.30.870.10">
    <property type="entry name" value="Endonuclease Chain A"/>
    <property type="match status" value="1"/>
</dbReference>
<evidence type="ECO:0000256" key="5">
    <source>
        <dbReference type="ARBA" id="ARBA00022679"/>
    </source>
</evidence>
<dbReference type="PROSITE" id="PS50035">
    <property type="entry name" value="PLD"/>
    <property type="match status" value="1"/>
</dbReference>
<dbReference type="EC" id="2.7.8.5" evidence="11"/>
<evidence type="ECO:0000256" key="9">
    <source>
        <dbReference type="ARBA" id="ARBA00023264"/>
    </source>
</evidence>
<evidence type="ECO:0000256" key="4">
    <source>
        <dbReference type="ARBA" id="ARBA00022516"/>
    </source>
</evidence>
<keyword evidence="11" id="KW-0496">Mitochondrion</keyword>
<dbReference type="SUPFAM" id="SSF56024">
    <property type="entry name" value="Phospholipase D/nuclease"/>
    <property type="match status" value="1"/>
</dbReference>
<name>A0A2G9TEM2_TELCI</name>
<gene>
    <name evidence="13" type="ORF">TELCIR_22616</name>
</gene>
<feature type="domain" description="PLD phosphodiesterase" evidence="12">
    <location>
        <begin position="129"/>
        <end position="155"/>
    </location>
</feature>
<dbReference type="EMBL" id="KZ383300">
    <property type="protein sequence ID" value="PIO55992.1"/>
    <property type="molecule type" value="Genomic_DNA"/>
</dbReference>
<keyword evidence="6" id="KW-0677">Repeat</keyword>
<dbReference type="UniPathway" id="UPA00084">
    <property type="reaction ID" value="UER00503"/>
</dbReference>
<dbReference type="AlphaFoldDB" id="A0A2G9TEM2"/>
<dbReference type="GO" id="GO:0005524">
    <property type="term" value="F:ATP binding"/>
    <property type="evidence" value="ECO:0007669"/>
    <property type="project" value="UniProtKB-KW"/>
</dbReference>
<dbReference type="PANTHER" id="PTHR12586">
    <property type="entry name" value="CDP-DIACYLGLYCEROL--SERINE O-PHOSPHATIDYLTRANSFERASE"/>
    <property type="match status" value="1"/>
</dbReference>
<evidence type="ECO:0000256" key="3">
    <source>
        <dbReference type="ARBA" id="ARBA00010682"/>
    </source>
</evidence>
<sequence length="222" mass="24941">MELESLKSRAIPISADCVRILESPTDFYQFLLERSKSAKKRITFSTLYLGDGSLEHALVDAIKSNLNQNSELKVSVLLDCLRGTRGERDGKSSTTLLKAIADKASVFLFHTPKLAGLVKRILPERTNEIVGLQHMKLYIFDDTVLISGANLSDNYFVNRQDRYVVFENKELADFFHNIVTAPRPAAGPSQHPHFGRVKLPFLILVQGPALAAVEHRRPYYCP</sequence>
<evidence type="ECO:0000313" key="13">
    <source>
        <dbReference type="EMBL" id="PIO55992.1"/>
    </source>
</evidence>
<dbReference type="PANTHER" id="PTHR12586:SF1">
    <property type="entry name" value="CDP-DIACYLGLYCEROL--GLYCEROL-3-PHOSPHATE 3-PHOSPHATIDYLTRANSFERASE, MITOCHONDRIAL"/>
    <property type="match status" value="1"/>
</dbReference>
<comment type="pathway">
    <text evidence="2 11">Phospholipid metabolism; phosphatidylglycerol biosynthesis; phosphatidylglycerol from CDP-diacylglycerol: step 1/2.</text>
</comment>
<feature type="non-terminal residue" evidence="13">
    <location>
        <position position="222"/>
    </location>
</feature>
<comment type="function">
    <text evidence="1 11">Functions in the biosynthesis of the anionic phospholipids phosphatidylglycerol and cardiolipin.</text>
</comment>
<dbReference type="InterPro" id="IPR016270">
    <property type="entry name" value="PGS1"/>
</dbReference>
<keyword evidence="9 11" id="KW-1208">Phospholipid metabolism</keyword>
<accession>A0A2G9TEM2</accession>
<evidence type="ECO:0000256" key="1">
    <source>
        <dbReference type="ARBA" id="ARBA00003537"/>
    </source>
</evidence>
<keyword evidence="14" id="KW-1185">Reference proteome</keyword>
<evidence type="ECO:0000256" key="11">
    <source>
        <dbReference type="RuleBase" id="RU365024"/>
    </source>
</evidence>
<dbReference type="InterPro" id="IPR001736">
    <property type="entry name" value="PLipase_D/transphosphatidylase"/>
</dbReference>
<comment type="subcellular location">
    <subcellularLocation>
        <location evidence="11">Mitochondrion</location>
    </subcellularLocation>
</comment>
<dbReference type="SMART" id="SM00155">
    <property type="entry name" value="PLDc"/>
    <property type="match status" value="1"/>
</dbReference>
<evidence type="ECO:0000256" key="10">
    <source>
        <dbReference type="ARBA" id="ARBA00048586"/>
    </source>
</evidence>
<dbReference type="GO" id="GO:0008444">
    <property type="term" value="F:CDP-diacylglycerol-glycerol-3-phosphate 3-phosphatidyltransferase activity"/>
    <property type="evidence" value="ECO:0007669"/>
    <property type="project" value="UniProtKB-EC"/>
</dbReference>
<keyword evidence="7 11" id="KW-0443">Lipid metabolism</keyword>
<dbReference type="OrthoDB" id="10250191at2759"/>
<evidence type="ECO:0000256" key="6">
    <source>
        <dbReference type="ARBA" id="ARBA00022737"/>
    </source>
</evidence>
<keyword evidence="5 11" id="KW-0808">Transferase</keyword>
<evidence type="ECO:0000256" key="8">
    <source>
        <dbReference type="ARBA" id="ARBA00023209"/>
    </source>
</evidence>
<protein>
    <recommendedName>
        <fullName evidence="11">CDP-diacylglycerol--glycerol-3-phosphate 3-phosphatidyltransferase</fullName>
        <ecNumber evidence="11">2.7.8.5</ecNumber>
    </recommendedName>
</protein>
<keyword evidence="8 11" id="KW-0594">Phospholipid biosynthesis</keyword>
<evidence type="ECO:0000256" key="2">
    <source>
        <dbReference type="ARBA" id="ARBA00005042"/>
    </source>
</evidence>